<dbReference type="AlphaFoldDB" id="A0A5B0RCI4"/>
<gene>
    <name evidence="2" type="ORF">PGTUg99_009909</name>
</gene>
<evidence type="ECO:0008006" key="4">
    <source>
        <dbReference type="Google" id="ProtNLM"/>
    </source>
</evidence>
<proteinExistence type="predicted"/>
<feature type="signal peptide" evidence="1">
    <location>
        <begin position="1"/>
        <end position="23"/>
    </location>
</feature>
<name>A0A5B0RCI4_PUCGR</name>
<sequence length="51" mass="5303">MNSHSISMALLLFVLVIVSTCKADTCVIRGVYCSCTINGNGAIVKGSDCPP</sequence>
<evidence type="ECO:0000313" key="3">
    <source>
        <dbReference type="Proteomes" id="UP000325313"/>
    </source>
</evidence>
<reference evidence="2 3" key="1">
    <citation type="submission" date="2019-05" db="EMBL/GenBank/DDBJ databases">
        <title>Emergence of the Ug99 lineage of the wheat stem rust pathogen through somatic hybridization.</title>
        <authorList>
            <person name="Li F."/>
            <person name="Upadhyaya N.M."/>
            <person name="Sperschneider J."/>
            <person name="Matny O."/>
            <person name="Nguyen-Phuc H."/>
            <person name="Mago R."/>
            <person name="Raley C."/>
            <person name="Miller M.E."/>
            <person name="Silverstein K.A.T."/>
            <person name="Henningsen E."/>
            <person name="Hirsch C.D."/>
            <person name="Visser B."/>
            <person name="Pretorius Z.A."/>
            <person name="Steffenson B.J."/>
            <person name="Schwessinger B."/>
            <person name="Dodds P.N."/>
            <person name="Figueroa M."/>
        </authorList>
    </citation>
    <scope>NUCLEOTIDE SEQUENCE [LARGE SCALE GENOMIC DNA]</scope>
    <source>
        <strain evidence="2 3">Ug99</strain>
    </source>
</reference>
<evidence type="ECO:0000256" key="1">
    <source>
        <dbReference type="SAM" id="SignalP"/>
    </source>
</evidence>
<keyword evidence="1" id="KW-0732">Signal</keyword>
<dbReference type="Proteomes" id="UP000325313">
    <property type="component" value="Unassembled WGS sequence"/>
</dbReference>
<protein>
    <recommendedName>
        <fullName evidence="4">Extracellular membrane protein CFEM domain-containing protein</fullName>
    </recommendedName>
</protein>
<dbReference type="EMBL" id="VDEP01000217">
    <property type="protein sequence ID" value="KAA1122783.1"/>
    <property type="molecule type" value="Genomic_DNA"/>
</dbReference>
<evidence type="ECO:0000313" key="2">
    <source>
        <dbReference type="EMBL" id="KAA1122783.1"/>
    </source>
</evidence>
<comment type="caution">
    <text evidence="2">The sequence shown here is derived from an EMBL/GenBank/DDBJ whole genome shotgun (WGS) entry which is preliminary data.</text>
</comment>
<accession>A0A5B0RCI4</accession>
<organism evidence="2 3">
    <name type="scientific">Puccinia graminis f. sp. tritici</name>
    <dbReference type="NCBI Taxonomy" id="56615"/>
    <lineage>
        <taxon>Eukaryota</taxon>
        <taxon>Fungi</taxon>
        <taxon>Dikarya</taxon>
        <taxon>Basidiomycota</taxon>
        <taxon>Pucciniomycotina</taxon>
        <taxon>Pucciniomycetes</taxon>
        <taxon>Pucciniales</taxon>
        <taxon>Pucciniaceae</taxon>
        <taxon>Puccinia</taxon>
    </lineage>
</organism>
<feature type="chain" id="PRO_5022671140" description="Extracellular membrane protein CFEM domain-containing protein" evidence="1">
    <location>
        <begin position="24"/>
        <end position="51"/>
    </location>
</feature>